<gene>
    <name evidence="1" type="ORF">I79_021021</name>
</gene>
<accession>G3IBJ7</accession>
<dbReference type="AlphaFoldDB" id="G3IBJ7"/>
<evidence type="ECO:0000313" key="1">
    <source>
        <dbReference type="EMBL" id="EGW09172.1"/>
    </source>
</evidence>
<name>G3IBJ7_CRIGR</name>
<organism evidence="1 2">
    <name type="scientific">Cricetulus griseus</name>
    <name type="common">Chinese hamster</name>
    <name type="synonym">Cricetulus barabensis griseus</name>
    <dbReference type="NCBI Taxonomy" id="10029"/>
    <lineage>
        <taxon>Eukaryota</taxon>
        <taxon>Metazoa</taxon>
        <taxon>Chordata</taxon>
        <taxon>Craniata</taxon>
        <taxon>Vertebrata</taxon>
        <taxon>Euteleostomi</taxon>
        <taxon>Mammalia</taxon>
        <taxon>Eutheria</taxon>
        <taxon>Euarchontoglires</taxon>
        <taxon>Glires</taxon>
        <taxon>Rodentia</taxon>
        <taxon>Myomorpha</taxon>
        <taxon>Muroidea</taxon>
        <taxon>Cricetidae</taxon>
        <taxon>Cricetinae</taxon>
        <taxon>Cricetulus</taxon>
    </lineage>
</organism>
<dbReference type="InParanoid" id="G3IBJ7"/>
<dbReference type="Proteomes" id="UP000001075">
    <property type="component" value="Unassembled WGS sequence"/>
</dbReference>
<proteinExistence type="predicted"/>
<evidence type="ECO:0000313" key="2">
    <source>
        <dbReference type="Proteomes" id="UP000001075"/>
    </source>
</evidence>
<sequence>MGSLWKNKKNYKLPSYSFWAVTYMRTGKARLYNYKWLLNDRVVWHLRMKDEFFS</sequence>
<reference evidence="2" key="1">
    <citation type="journal article" date="2011" name="Nat. Biotechnol.">
        <title>The genomic sequence of the Chinese hamster ovary (CHO)-K1 cell line.</title>
        <authorList>
            <person name="Xu X."/>
            <person name="Nagarajan H."/>
            <person name="Lewis N.E."/>
            <person name="Pan S."/>
            <person name="Cai Z."/>
            <person name="Liu X."/>
            <person name="Chen W."/>
            <person name="Xie M."/>
            <person name="Wang W."/>
            <person name="Hammond S."/>
            <person name="Andersen M.R."/>
            <person name="Neff N."/>
            <person name="Passarelli B."/>
            <person name="Koh W."/>
            <person name="Fan H.C."/>
            <person name="Wang J."/>
            <person name="Gui Y."/>
            <person name="Lee K.H."/>
            <person name="Betenbaugh M.J."/>
            <person name="Quake S.R."/>
            <person name="Famili I."/>
            <person name="Palsson B.O."/>
            <person name="Wang J."/>
        </authorList>
    </citation>
    <scope>NUCLEOTIDE SEQUENCE [LARGE SCALE GENOMIC DNA]</scope>
    <source>
        <strain evidence="2">CHO K1 cell line</strain>
    </source>
</reference>
<protein>
    <submittedName>
        <fullName evidence="1">Uncharacterized protein</fullName>
    </submittedName>
</protein>
<dbReference type="EMBL" id="JH001831">
    <property type="protein sequence ID" value="EGW09172.1"/>
    <property type="molecule type" value="Genomic_DNA"/>
</dbReference>